<dbReference type="InterPro" id="IPR036477">
    <property type="entry name" value="Formyl_transf_N_sf"/>
</dbReference>
<evidence type="ECO:0000256" key="1">
    <source>
        <dbReference type="ARBA" id="ARBA00005054"/>
    </source>
</evidence>
<dbReference type="SUPFAM" id="SSF53328">
    <property type="entry name" value="Formyltransferase"/>
    <property type="match status" value="1"/>
</dbReference>
<dbReference type="GO" id="GO:0006189">
    <property type="term" value="P:'de novo' IMP biosynthetic process"/>
    <property type="evidence" value="ECO:0007669"/>
    <property type="project" value="UniProtKB-UniRule"/>
</dbReference>
<feature type="binding site" evidence="4">
    <location>
        <position position="58"/>
    </location>
    <ligand>
        <name>(6R)-10-formyltetrahydrofolate</name>
        <dbReference type="ChEBI" id="CHEBI:195366"/>
    </ligand>
</feature>
<feature type="site" description="Raises pKa of active site His" evidence="4">
    <location>
        <position position="145"/>
    </location>
</feature>
<dbReference type="RefSeq" id="WP_303763698.1">
    <property type="nucleotide sequence ID" value="NZ_JABZGR010000011.1"/>
</dbReference>
<dbReference type="Pfam" id="PF00551">
    <property type="entry name" value="Formyl_trans_N"/>
    <property type="match status" value="1"/>
</dbReference>
<dbReference type="HAMAP" id="MF_01930">
    <property type="entry name" value="PurN"/>
    <property type="match status" value="1"/>
</dbReference>
<reference evidence="6" key="1">
    <citation type="submission" date="2020-04" db="EMBL/GenBank/DDBJ databases">
        <title>Deep metagenomics examines the oral microbiome during advanced dental caries in children, revealing novel taxa and co-occurrences with host molecules.</title>
        <authorList>
            <person name="Baker J.L."/>
            <person name="Morton J.T."/>
            <person name="Dinis M."/>
            <person name="Alvarez R."/>
            <person name="Tran N.C."/>
            <person name="Knight R."/>
            <person name="Edlund A."/>
        </authorList>
    </citation>
    <scope>NUCLEOTIDE SEQUENCE</scope>
    <source>
        <strain evidence="6">JCVI_34_bin.1</strain>
    </source>
</reference>
<dbReference type="Gene3D" id="3.40.50.170">
    <property type="entry name" value="Formyl transferase, N-terminal domain"/>
    <property type="match status" value="1"/>
</dbReference>
<feature type="domain" description="Formyl transferase N-terminal" evidence="5">
    <location>
        <begin position="3"/>
        <end position="182"/>
    </location>
</feature>
<feature type="binding site" evidence="4">
    <location>
        <position position="102"/>
    </location>
    <ligand>
        <name>(6R)-10-formyltetrahydrofolate</name>
        <dbReference type="ChEBI" id="CHEBI:195366"/>
    </ligand>
</feature>
<dbReference type="InterPro" id="IPR002376">
    <property type="entry name" value="Formyl_transf_N"/>
</dbReference>
<evidence type="ECO:0000313" key="6">
    <source>
        <dbReference type="EMBL" id="MBF0970346.1"/>
    </source>
</evidence>
<accession>A0A929WZZ6</accession>
<dbReference type="PANTHER" id="PTHR43369">
    <property type="entry name" value="PHOSPHORIBOSYLGLYCINAMIDE FORMYLTRANSFERASE"/>
    <property type="match status" value="1"/>
</dbReference>
<evidence type="ECO:0000259" key="5">
    <source>
        <dbReference type="Pfam" id="PF00551"/>
    </source>
</evidence>
<evidence type="ECO:0000256" key="3">
    <source>
        <dbReference type="ARBA" id="ARBA00022755"/>
    </source>
</evidence>
<comment type="catalytic activity">
    <reaction evidence="4">
        <text>N(1)-(5-phospho-beta-D-ribosyl)glycinamide + (6R)-10-formyltetrahydrofolate = N(2)-formyl-N(1)-(5-phospho-beta-D-ribosyl)glycinamide + (6S)-5,6,7,8-tetrahydrofolate + H(+)</text>
        <dbReference type="Rhea" id="RHEA:15053"/>
        <dbReference type="ChEBI" id="CHEBI:15378"/>
        <dbReference type="ChEBI" id="CHEBI:57453"/>
        <dbReference type="ChEBI" id="CHEBI:143788"/>
        <dbReference type="ChEBI" id="CHEBI:147286"/>
        <dbReference type="ChEBI" id="CHEBI:195366"/>
        <dbReference type="EC" id="2.1.2.2"/>
    </reaction>
</comment>
<dbReference type="EMBL" id="JABZGR010000011">
    <property type="protein sequence ID" value="MBF0970346.1"/>
    <property type="molecule type" value="Genomic_DNA"/>
</dbReference>
<name>A0A929WZZ6_9BACT</name>
<keyword evidence="2 4" id="KW-0808">Transferase</keyword>
<dbReference type="Proteomes" id="UP000704068">
    <property type="component" value="Unassembled WGS sequence"/>
</dbReference>
<evidence type="ECO:0000256" key="2">
    <source>
        <dbReference type="ARBA" id="ARBA00022679"/>
    </source>
</evidence>
<gene>
    <name evidence="4 6" type="primary">purN</name>
    <name evidence="6" type="ORF">HXK21_04825</name>
</gene>
<dbReference type="NCBIfam" id="TIGR00639">
    <property type="entry name" value="PurN"/>
    <property type="match status" value="1"/>
</dbReference>
<feature type="active site" description="Proton donor" evidence="4">
    <location>
        <position position="104"/>
    </location>
</feature>
<protein>
    <recommendedName>
        <fullName evidence="4">Phosphoribosylglycinamide formyltransferase</fullName>
        <ecNumber evidence="4">2.1.2.2</ecNumber>
    </recommendedName>
    <alternativeName>
        <fullName evidence="4">5'-phosphoribosylglycinamide transformylase</fullName>
    </alternativeName>
    <alternativeName>
        <fullName evidence="4">GAR transformylase</fullName>
        <shortName evidence="4">GART</shortName>
    </alternativeName>
</protein>
<evidence type="ECO:0000313" key="7">
    <source>
        <dbReference type="Proteomes" id="UP000704068"/>
    </source>
</evidence>
<keyword evidence="3 4" id="KW-0658">Purine biosynthesis</keyword>
<dbReference type="CDD" id="cd08645">
    <property type="entry name" value="FMT_core_GART"/>
    <property type="match status" value="1"/>
</dbReference>
<dbReference type="GO" id="GO:0004644">
    <property type="term" value="F:phosphoribosylglycinamide formyltransferase activity"/>
    <property type="evidence" value="ECO:0007669"/>
    <property type="project" value="UniProtKB-UniRule"/>
</dbReference>
<feature type="binding site" evidence="4">
    <location>
        <begin position="12"/>
        <end position="14"/>
    </location>
    <ligand>
        <name>N(1)-(5-phospho-beta-D-ribosyl)glycinamide</name>
        <dbReference type="ChEBI" id="CHEBI:143788"/>
    </ligand>
</feature>
<dbReference type="EC" id="2.1.2.2" evidence="4"/>
<comment type="function">
    <text evidence="4">Catalyzes the transfer of a formyl group from 10-formyltetrahydrofolate to 5-phospho-ribosyl-glycinamide (GAR), producing 5-phospho-ribosyl-N-formylglycinamide (FGAR) and tetrahydrofolate.</text>
</comment>
<comment type="pathway">
    <text evidence="1 4">Purine metabolism; IMP biosynthesis via de novo pathway; N(2)-formyl-N(1)-(5-phospho-D-ribosyl)glycinamide from N(1)-(5-phospho-D-ribosyl)glycinamide (10-formyl THF route): step 1/1.</text>
</comment>
<comment type="caution">
    <text evidence="4">Lacks conserved residue(s) required for the propagation of feature annotation.</text>
</comment>
<dbReference type="GO" id="GO:0005829">
    <property type="term" value="C:cytosol"/>
    <property type="evidence" value="ECO:0007669"/>
    <property type="project" value="TreeGrafter"/>
</dbReference>
<comment type="similarity">
    <text evidence="4">Belongs to the GART family.</text>
</comment>
<comment type="caution">
    <text evidence="6">The sequence shown here is derived from an EMBL/GenBank/DDBJ whole genome shotgun (WGS) entry which is preliminary data.</text>
</comment>
<sequence length="188" mass="20928">MTNIAIFVSGSGTNCENIIRYFQDSKRARVSLVVSNKIDAYALVRAHNHGIPTEVWTKDQFSDAAATIELLSSYKIDFIVLAGFLLKVPDYLIVAYPQKIINIHPALLPLHGGKGMYGHHVHEAVKRDGDTETGITIHYVNEEFDAGKIIFQARVPVLPTDDVAAIEAKIHTLEQRHFPEVIDSILPE</sequence>
<dbReference type="PANTHER" id="PTHR43369:SF2">
    <property type="entry name" value="PHOSPHORIBOSYLGLYCINAMIDE FORMYLTRANSFERASE"/>
    <property type="match status" value="1"/>
</dbReference>
<proteinExistence type="inferred from homology"/>
<organism evidence="6 7">
    <name type="scientific">Alloprevotella tannerae</name>
    <dbReference type="NCBI Taxonomy" id="76122"/>
    <lineage>
        <taxon>Bacteria</taxon>
        <taxon>Pseudomonadati</taxon>
        <taxon>Bacteroidota</taxon>
        <taxon>Bacteroidia</taxon>
        <taxon>Bacteroidales</taxon>
        <taxon>Prevotellaceae</taxon>
        <taxon>Alloprevotella</taxon>
    </lineage>
</organism>
<evidence type="ECO:0000256" key="4">
    <source>
        <dbReference type="HAMAP-Rule" id="MF_01930"/>
    </source>
</evidence>
<dbReference type="AlphaFoldDB" id="A0A929WZZ6"/>
<dbReference type="InterPro" id="IPR004607">
    <property type="entry name" value="GART"/>
</dbReference>